<dbReference type="GO" id="GO:0006355">
    <property type="term" value="P:regulation of DNA-templated transcription"/>
    <property type="evidence" value="ECO:0007669"/>
    <property type="project" value="InterPro"/>
</dbReference>
<name>A0A249KF57_9ACTN</name>
<evidence type="ECO:0000256" key="2">
    <source>
        <dbReference type="PROSITE-ProRule" id="PRU00169"/>
    </source>
</evidence>
<dbReference type="AlphaFoldDB" id="A0A249KF57"/>
<dbReference type="KEGG" id="psuf:A1sIA56_00545"/>
<dbReference type="InterPro" id="IPR036388">
    <property type="entry name" value="WH-like_DNA-bd_sf"/>
</dbReference>
<keyword evidence="5" id="KW-1185">Reference proteome</keyword>
<dbReference type="Gene3D" id="3.40.50.2300">
    <property type="match status" value="1"/>
</dbReference>
<gene>
    <name evidence="4" type="ORF">A1sIA56_00545</name>
</gene>
<dbReference type="InterPro" id="IPR001789">
    <property type="entry name" value="Sig_transdc_resp-reg_receiver"/>
</dbReference>
<reference evidence="4 5" key="1">
    <citation type="submission" date="2016-07" db="EMBL/GenBank/DDBJ databases">
        <title>High microdiversification within the ubiquitous acI lineage of Actinobacteria.</title>
        <authorList>
            <person name="Neuenschwander S.M."/>
            <person name="Salcher M."/>
            <person name="Ghai R."/>
            <person name="Pernthaler J."/>
        </authorList>
    </citation>
    <scope>NUCLEOTIDE SEQUENCE [LARGE SCALE GENOMIC DNA]</scope>
    <source>
        <strain evidence="4">MMS-IA-56</strain>
    </source>
</reference>
<evidence type="ECO:0000313" key="4">
    <source>
        <dbReference type="EMBL" id="ASY15431.1"/>
    </source>
</evidence>
<dbReference type="Proteomes" id="UP000217215">
    <property type="component" value="Chromosome"/>
</dbReference>
<dbReference type="InterPro" id="IPR000792">
    <property type="entry name" value="Tscrpt_reg_LuxR_C"/>
</dbReference>
<organism evidence="4 5">
    <name type="scientific">Candidatus Planktophila sulfonica</name>
    <dbReference type="NCBI Taxonomy" id="1884904"/>
    <lineage>
        <taxon>Bacteria</taxon>
        <taxon>Bacillati</taxon>
        <taxon>Actinomycetota</taxon>
        <taxon>Actinomycetes</taxon>
        <taxon>Candidatus Nanopelagicales</taxon>
        <taxon>Candidatus Nanopelagicaceae</taxon>
        <taxon>Candidatus Planktophila</taxon>
    </lineage>
</organism>
<dbReference type="InterPro" id="IPR016032">
    <property type="entry name" value="Sig_transdc_resp-reg_C-effctor"/>
</dbReference>
<dbReference type="InterPro" id="IPR011006">
    <property type="entry name" value="CheY-like_superfamily"/>
</dbReference>
<dbReference type="SMART" id="SM00421">
    <property type="entry name" value="HTH_LUXR"/>
    <property type="match status" value="1"/>
</dbReference>
<protein>
    <submittedName>
        <fullName evidence="4">Two-component system response regulator</fullName>
    </submittedName>
</protein>
<accession>A0A249KF57</accession>
<dbReference type="SMART" id="SM00448">
    <property type="entry name" value="REC"/>
    <property type="match status" value="1"/>
</dbReference>
<dbReference type="Pfam" id="PF00072">
    <property type="entry name" value="Response_reg"/>
    <property type="match status" value="1"/>
</dbReference>
<feature type="modified residue" description="4-aspartylphosphate" evidence="2">
    <location>
        <position position="55"/>
    </location>
</feature>
<dbReference type="Pfam" id="PF00196">
    <property type="entry name" value="GerE"/>
    <property type="match status" value="1"/>
</dbReference>
<dbReference type="Gene3D" id="1.10.10.10">
    <property type="entry name" value="Winged helix-like DNA-binding domain superfamily/Winged helix DNA-binding domain"/>
    <property type="match status" value="1"/>
</dbReference>
<keyword evidence="2" id="KW-0597">Phosphoprotein</keyword>
<dbReference type="SUPFAM" id="SSF46894">
    <property type="entry name" value="C-terminal effector domain of the bipartite response regulators"/>
    <property type="match status" value="1"/>
</dbReference>
<dbReference type="RefSeq" id="WP_095673026.1">
    <property type="nucleotide sequence ID" value="NZ_CP016773.1"/>
</dbReference>
<feature type="domain" description="Response regulatory" evidence="3">
    <location>
        <begin position="5"/>
        <end position="121"/>
    </location>
</feature>
<sequence>MSLARVLIVEDDPFIRSAMTTLLQKSNFEIMASVGSSREAMALLKSDKPEVLLVDLDLGPGPNGIDIAHALREDNPTLGVVILTSFSDPRLFVKGNRALPTGSLYLTKSRINDFNLLYTAILRAKHYPLATTRRSDLHPSELSETQIEILRLVSEGYTTASIATQRGVTEKSIEAAISRIHQILTLPRTKNLNPRIQLTRAYFSLTGKTPPGEIHD</sequence>
<evidence type="ECO:0000256" key="1">
    <source>
        <dbReference type="ARBA" id="ARBA00023125"/>
    </source>
</evidence>
<dbReference type="GO" id="GO:0000160">
    <property type="term" value="P:phosphorelay signal transduction system"/>
    <property type="evidence" value="ECO:0007669"/>
    <property type="project" value="InterPro"/>
</dbReference>
<dbReference type="SUPFAM" id="SSF52172">
    <property type="entry name" value="CheY-like"/>
    <property type="match status" value="1"/>
</dbReference>
<evidence type="ECO:0000313" key="5">
    <source>
        <dbReference type="Proteomes" id="UP000217215"/>
    </source>
</evidence>
<dbReference type="EMBL" id="CP016773">
    <property type="protein sequence ID" value="ASY15431.1"/>
    <property type="molecule type" value="Genomic_DNA"/>
</dbReference>
<dbReference type="PROSITE" id="PS50110">
    <property type="entry name" value="RESPONSE_REGULATORY"/>
    <property type="match status" value="1"/>
</dbReference>
<dbReference type="GO" id="GO:0003677">
    <property type="term" value="F:DNA binding"/>
    <property type="evidence" value="ECO:0007669"/>
    <property type="project" value="UniProtKB-KW"/>
</dbReference>
<dbReference type="InterPro" id="IPR039420">
    <property type="entry name" value="WalR-like"/>
</dbReference>
<keyword evidence="1" id="KW-0238">DNA-binding</keyword>
<dbReference type="OrthoDB" id="9808843at2"/>
<dbReference type="PANTHER" id="PTHR43214">
    <property type="entry name" value="TWO-COMPONENT RESPONSE REGULATOR"/>
    <property type="match status" value="1"/>
</dbReference>
<evidence type="ECO:0000259" key="3">
    <source>
        <dbReference type="PROSITE" id="PS50110"/>
    </source>
</evidence>
<proteinExistence type="predicted"/>
<dbReference type="CDD" id="cd00156">
    <property type="entry name" value="REC"/>
    <property type="match status" value="1"/>
</dbReference>